<comment type="caution">
    <text evidence="1">The sequence shown here is derived from an EMBL/GenBank/DDBJ whole genome shotgun (WGS) entry which is preliminary data.</text>
</comment>
<dbReference type="Proteomes" id="UP000760860">
    <property type="component" value="Unassembled WGS sequence"/>
</dbReference>
<name>A0A8T1HH31_9STRA</name>
<sequence length="179" mass="20510">MTMTSGFAQFVRTRNPGVHPLMRIVAMDLSLERTLELLQSRERSVMMDNTAGDTGVDHQWIKLEKSEMVNFAKSNDNMADMRASGWTLDPDNFASEQRYPGLYCGEYGPTEVILSLAESPLKLFFFFMPKSFWRNVATETNRYFVQNLTSRVDRMINNQKTPGKKSKSGFYIAKPESLI</sequence>
<dbReference type="AlphaFoldDB" id="A0A8T1HH31"/>
<gene>
    <name evidence="1" type="ORF">PC129_g17143</name>
</gene>
<dbReference type="EMBL" id="RCMV01000900">
    <property type="protein sequence ID" value="KAG3211885.1"/>
    <property type="molecule type" value="Genomic_DNA"/>
</dbReference>
<organism evidence="1 2">
    <name type="scientific">Phytophthora cactorum</name>
    <dbReference type="NCBI Taxonomy" id="29920"/>
    <lineage>
        <taxon>Eukaryota</taxon>
        <taxon>Sar</taxon>
        <taxon>Stramenopiles</taxon>
        <taxon>Oomycota</taxon>
        <taxon>Peronosporomycetes</taxon>
        <taxon>Peronosporales</taxon>
        <taxon>Peronosporaceae</taxon>
        <taxon>Phytophthora</taxon>
    </lineage>
</organism>
<dbReference type="VEuPathDB" id="FungiDB:PC110_g19212"/>
<reference evidence="1" key="1">
    <citation type="submission" date="2018-05" db="EMBL/GenBank/DDBJ databases">
        <title>Effector identification in a new, highly contiguous assembly of the strawberry crown rot pathogen Phytophthora cactorum.</title>
        <authorList>
            <person name="Armitage A.D."/>
            <person name="Nellist C.F."/>
            <person name="Bates H."/>
            <person name="Vickerstaff R.J."/>
            <person name="Harrison R.J."/>
        </authorList>
    </citation>
    <scope>NUCLEOTIDE SEQUENCE</scope>
    <source>
        <strain evidence="1">P421</strain>
    </source>
</reference>
<evidence type="ECO:0000313" key="2">
    <source>
        <dbReference type="Proteomes" id="UP000760860"/>
    </source>
</evidence>
<protein>
    <submittedName>
        <fullName evidence="1">Uncharacterized protein</fullName>
    </submittedName>
</protein>
<accession>A0A8T1HH31</accession>
<proteinExistence type="predicted"/>
<evidence type="ECO:0000313" key="1">
    <source>
        <dbReference type="EMBL" id="KAG3211885.1"/>
    </source>
</evidence>